<feature type="transmembrane region" description="Helical" evidence="1">
    <location>
        <begin position="89"/>
        <end position="106"/>
    </location>
</feature>
<reference evidence="3" key="1">
    <citation type="submission" date="2015-07" db="EMBL/GenBank/DDBJ databases">
        <title>Nocardia seriolae U-1 whole genome shotgun sequence.</title>
        <authorList>
            <person name="Imajoh M."/>
            <person name="Fukumoto Y."/>
            <person name="Sukeda M."/>
            <person name="Yamane J."/>
            <person name="Yamasaki K."/>
            <person name="Shimizu M."/>
            <person name="Ohnishi K."/>
            <person name="Oshima S."/>
        </authorList>
    </citation>
    <scope>NUCLEOTIDE SEQUENCE [LARGE SCALE GENOMIC DNA]</scope>
    <source>
        <strain evidence="3">U-1</strain>
    </source>
</reference>
<keyword evidence="1" id="KW-0472">Membrane</keyword>
<sequence length="310" mass="31950">MVWVSAATFGVAWWLGLYLLARDPRKPLLRRAASGLLVCAAAVVADRLAGGEPWFDGVRIVLVCAPVLAFSGVFVRLLPVRAVERVDRLWRVGLLPLCALLAMPAVGGFLPAGYLLGALTLLALLGTMLGMLGQHAEWSEDARRSASGLLTVGALLLGLSAALILLGLNVLPRTAMLSVLAADLVVLGLGIAVLDAFDEGESLRAAMIHSLVVSAATAAVFGGQAALALALAGERPAPVALFFGAIAAAITLQVLNAPLQASADRLAFASDPQLCAARGELRSATDALLRKSGDTLLHDNGETGLPTTTG</sequence>
<feature type="transmembrane region" description="Helical" evidence="1">
    <location>
        <begin position="145"/>
        <end position="168"/>
    </location>
</feature>
<keyword evidence="3" id="KW-1185">Reference proteome</keyword>
<name>A0A0B8NAA5_9NOCA</name>
<feature type="transmembrane region" description="Helical" evidence="1">
    <location>
        <begin position="237"/>
        <end position="255"/>
    </location>
</feature>
<reference evidence="2 3" key="2">
    <citation type="journal article" date="2016" name="Genome Announc.">
        <title>Draft Genome Sequence of Erythromycin- and Oxytetracycline-Sensitive Nocardia seriolae Strain U-1 (NBRC 110359).</title>
        <authorList>
            <person name="Imajoh M."/>
            <person name="Sukeda M."/>
            <person name="Shimizu M."/>
            <person name="Yamane J."/>
            <person name="Ohnishi K."/>
            <person name="Oshima S."/>
        </authorList>
    </citation>
    <scope>NUCLEOTIDE SEQUENCE [LARGE SCALE GENOMIC DNA]</scope>
    <source>
        <strain evidence="2 3">U-1</strain>
    </source>
</reference>
<evidence type="ECO:0000313" key="2">
    <source>
        <dbReference type="EMBL" id="GAP27048.1"/>
    </source>
</evidence>
<keyword evidence="1" id="KW-1133">Transmembrane helix</keyword>
<feature type="transmembrane region" description="Helical" evidence="1">
    <location>
        <begin position="206"/>
        <end position="231"/>
    </location>
</feature>
<dbReference type="EMBL" id="BBYQ01000012">
    <property type="protein sequence ID" value="GAP27048.1"/>
    <property type="molecule type" value="Genomic_DNA"/>
</dbReference>
<dbReference type="AlphaFoldDB" id="A0A0B8NAA5"/>
<keyword evidence="1" id="KW-0812">Transmembrane</keyword>
<dbReference type="GeneID" id="93373643"/>
<feature type="transmembrane region" description="Helical" evidence="1">
    <location>
        <begin position="28"/>
        <end position="45"/>
    </location>
</feature>
<proteinExistence type="predicted"/>
<evidence type="ECO:0000256" key="1">
    <source>
        <dbReference type="SAM" id="Phobius"/>
    </source>
</evidence>
<accession>A0A0B8NAA5</accession>
<dbReference type="Proteomes" id="UP000037179">
    <property type="component" value="Unassembled WGS sequence"/>
</dbReference>
<feature type="transmembrane region" description="Helical" evidence="1">
    <location>
        <begin position="174"/>
        <end position="194"/>
    </location>
</feature>
<gene>
    <name evidence="2" type="ORF">NSK11_contig00012-0083</name>
</gene>
<feature type="transmembrane region" description="Helical" evidence="1">
    <location>
        <begin position="57"/>
        <end position="77"/>
    </location>
</feature>
<protein>
    <submittedName>
        <fullName evidence="2">Uncharacterized protein</fullName>
    </submittedName>
</protein>
<dbReference type="RefSeq" id="WP_145961802.1">
    <property type="nucleotide sequence ID" value="NZ_AP017900.1"/>
</dbReference>
<comment type="caution">
    <text evidence="2">The sequence shown here is derived from an EMBL/GenBank/DDBJ whole genome shotgun (WGS) entry which is preliminary data.</text>
</comment>
<organism evidence="2 3">
    <name type="scientific">Nocardia seriolae</name>
    <dbReference type="NCBI Taxonomy" id="37332"/>
    <lineage>
        <taxon>Bacteria</taxon>
        <taxon>Bacillati</taxon>
        <taxon>Actinomycetota</taxon>
        <taxon>Actinomycetes</taxon>
        <taxon>Mycobacteriales</taxon>
        <taxon>Nocardiaceae</taxon>
        <taxon>Nocardia</taxon>
    </lineage>
</organism>
<evidence type="ECO:0000313" key="3">
    <source>
        <dbReference type="Proteomes" id="UP000037179"/>
    </source>
</evidence>
<feature type="transmembrane region" description="Helical" evidence="1">
    <location>
        <begin position="6"/>
        <end position="21"/>
    </location>
</feature>
<feature type="transmembrane region" description="Helical" evidence="1">
    <location>
        <begin position="112"/>
        <end position="133"/>
    </location>
</feature>